<accession>A0A5P1EKT8</accession>
<evidence type="ECO:0000313" key="3">
    <source>
        <dbReference type="EMBL" id="ONK64660.1"/>
    </source>
</evidence>
<gene>
    <name evidence="3" type="ORF">A4U43_C07F28500</name>
</gene>
<sequence>MAEADRENDPGRVTSLDEAGENADVACTRCAGGRHYEQASEGPLKSGPGDLGTAKAKVSAARPRCWSGSGDNHGRFVLVYWWLGVWCLWSWGLEGEFRRRVHIYRGQAEIPLVRVRRLFDSGCGPRKEILELSRWEPKK</sequence>
<feature type="compositionally biased region" description="Basic and acidic residues" evidence="1">
    <location>
        <begin position="1"/>
        <end position="10"/>
    </location>
</feature>
<keyword evidence="2" id="KW-0472">Membrane</keyword>
<evidence type="ECO:0000256" key="2">
    <source>
        <dbReference type="SAM" id="Phobius"/>
    </source>
</evidence>
<keyword evidence="2" id="KW-1133">Transmembrane helix</keyword>
<feature type="transmembrane region" description="Helical" evidence="2">
    <location>
        <begin position="76"/>
        <end position="93"/>
    </location>
</feature>
<proteinExistence type="predicted"/>
<protein>
    <submittedName>
        <fullName evidence="3">Uncharacterized protein</fullName>
    </submittedName>
</protein>
<keyword evidence="2" id="KW-0812">Transmembrane</keyword>
<name>A0A5P1EKT8_ASPOF</name>
<dbReference type="Gramene" id="ONK64660">
    <property type="protein sequence ID" value="ONK64660"/>
    <property type="gene ID" value="A4U43_C07F28500"/>
</dbReference>
<dbReference type="AlphaFoldDB" id="A0A5P1EKT8"/>
<feature type="region of interest" description="Disordered" evidence="1">
    <location>
        <begin position="1"/>
        <end position="20"/>
    </location>
</feature>
<organism evidence="3 4">
    <name type="scientific">Asparagus officinalis</name>
    <name type="common">Garden asparagus</name>
    <dbReference type="NCBI Taxonomy" id="4686"/>
    <lineage>
        <taxon>Eukaryota</taxon>
        <taxon>Viridiplantae</taxon>
        <taxon>Streptophyta</taxon>
        <taxon>Embryophyta</taxon>
        <taxon>Tracheophyta</taxon>
        <taxon>Spermatophyta</taxon>
        <taxon>Magnoliopsida</taxon>
        <taxon>Liliopsida</taxon>
        <taxon>Asparagales</taxon>
        <taxon>Asparagaceae</taxon>
        <taxon>Asparagoideae</taxon>
        <taxon>Asparagus</taxon>
    </lineage>
</organism>
<reference evidence="4" key="1">
    <citation type="journal article" date="2017" name="Nat. Commun.">
        <title>The asparagus genome sheds light on the origin and evolution of a young Y chromosome.</title>
        <authorList>
            <person name="Harkess A."/>
            <person name="Zhou J."/>
            <person name="Xu C."/>
            <person name="Bowers J.E."/>
            <person name="Van der Hulst R."/>
            <person name="Ayyampalayam S."/>
            <person name="Mercati F."/>
            <person name="Riccardi P."/>
            <person name="McKain M.R."/>
            <person name="Kakrana A."/>
            <person name="Tang H."/>
            <person name="Ray J."/>
            <person name="Groenendijk J."/>
            <person name="Arikit S."/>
            <person name="Mathioni S.M."/>
            <person name="Nakano M."/>
            <person name="Shan H."/>
            <person name="Telgmann-Rauber A."/>
            <person name="Kanno A."/>
            <person name="Yue Z."/>
            <person name="Chen H."/>
            <person name="Li W."/>
            <person name="Chen Y."/>
            <person name="Xu X."/>
            <person name="Zhang Y."/>
            <person name="Luo S."/>
            <person name="Chen H."/>
            <person name="Gao J."/>
            <person name="Mao Z."/>
            <person name="Pires J.C."/>
            <person name="Luo M."/>
            <person name="Kudrna D."/>
            <person name="Wing R.A."/>
            <person name="Meyers B.C."/>
            <person name="Yi K."/>
            <person name="Kong H."/>
            <person name="Lavrijsen P."/>
            <person name="Sunseri F."/>
            <person name="Falavigna A."/>
            <person name="Ye Y."/>
            <person name="Leebens-Mack J.H."/>
            <person name="Chen G."/>
        </authorList>
    </citation>
    <scope>NUCLEOTIDE SEQUENCE [LARGE SCALE GENOMIC DNA]</scope>
    <source>
        <strain evidence="4">cv. DH0086</strain>
    </source>
</reference>
<evidence type="ECO:0000256" key="1">
    <source>
        <dbReference type="SAM" id="MobiDB-lite"/>
    </source>
</evidence>
<evidence type="ECO:0000313" key="4">
    <source>
        <dbReference type="Proteomes" id="UP000243459"/>
    </source>
</evidence>
<dbReference type="EMBL" id="CM007387">
    <property type="protein sequence ID" value="ONK64660.1"/>
    <property type="molecule type" value="Genomic_DNA"/>
</dbReference>
<dbReference type="Proteomes" id="UP000243459">
    <property type="component" value="Chromosome 7"/>
</dbReference>
<keyword evidence="4" id="KW-1185">Reference proteome</keyword>